<name>W1MXH4_SCAIO</name>
<gene>
    <name evidence="2" type="ORF">HMPREF9020_01562</name>
</gene>
<dbReference type="SUPFAM" id="SSF46689">
    <property type="entry name" value="Homeodomain-like"/>
    <property type="match status" value="1"/>
</dbReference>
<dbReference type="GO" id="GO:0004803">
    <property type="term" value="F:transposase activity"/>
    <property type="evidence" value="ECO:0007669"/>
    <property type="project" value="InterPro"/>
</dbReference>
<reference evidence="2 3" key="1">
    <citation type="submission" date="2012-01" db="EMBL/GenBank/DDBJ databases">
        <title>The Genome Sequence of Scardovia inopinata F0304.</title>
        <authorList>
            <consortium name="The Broad Institute Genome Sequencing Platform"/>
            <person name="Ward D."/>
            <person name="Earl A."/>
            <person name="Feldgarden M."/>
            <person name="Gevers D."/>
            <person name="Young S."/>
            <person name="Zeng Q."/>
            <person name="Koehrsen M."/>
            <person name="Alvarado L."/>
            <person name="Berlin A.M."/>
            <person name="Borenstein D."/>
            <person name="Chapman S.B."/>
            <person name="Chen Z."/>
            <person name="Engels R."/>
            <person name="Freedman E."/>
            <person name="Gellesch M."/>
            <person name="Goldberg J."/>
            <person name="Griggs A."/>
            <person name="Gujja S."/>
            <person name="Heilman E.R."/>
            <person name="Heiman D.I."/>
            <person name="Hepburn T.A."/>
            <person name="Howarth C."/>
            <person name="Jen D."/>
            <person name="Larson L."/>
            <person name="Mehta T."/>
            <person name="Park D."/>
            <person name="Pearson M."/>
            <person name="Richards J."/>
            <person name="Roberts A."/>
            <person name="Saif S."/>
            <person name="Shea T.D."/>
            <person name="Shenoy N."/>
            <person name="Sisk P."/>
            <person name="Stolte C."/>
            <person name="Sykes S.N."/>
            <person name="Walk T."/>
            <person name="White J."/>
            <person name="Yandava C."/>
            <person name="Izard J."/>
            <person name="Baranova O.V."/>
            <person name="Blanton J.M."/>
            <person name="Tanner A.C."/>
            <person name="Dewhirst F."/>
            <person name="Haas B."/>
            <person name="Nusbaum C."/>
            <person name="Birren B."/>
        </authorList>
    </citation>
    <scope>NUCLEOTIDE SEQUENCE [LARGE SCALE GENOMIC DNA]</scope>
    <source>
        <strain evidence="2 3">F0304</strain>
    </source>
</reference>
<sequence>MKQGKRYSTEFKTRAIELLEETRTTAQSESEAVATIVSSLGIAQETLHRWSKIADARAVPSLSARHAQEEVKRLRKENRELKCANEILQTASASSPPGSTRPRIKT</sequence>
<dbReference type="Gene3D" id="1.10.10.10">
    <property type="entry name" value="Winged helix-like DNA-binding domain superfamily/Winged helix DNA-binding domain"/>
    <property type="match status" value="1"/>
</dbReference>
<feature type="compositionally biased region" description="Polar residues" evidence="1">
    <location>
        <begin position="87"/>
        <end position="98"/>
    </location>
</feature>
<evidence type="ECO:0000313" key="3">
    <source>
        <dbReference type="Proteomes" id="UP000005777"/>
    </source>
</evidence>
<dbReference type="eggNOG" id="COG2963">
    <property type="taxonomic scope" value="Bacteria"/>
</dbReference>
<accession>W1MXH4</accession>
<dbReference type="Pfam" id="PF01527">
    <property type="entry name" value="HTH_Tnp_1"/>
    <property type="match status" value="1"/>
</dbReference>
<dbReference type="GO" id="GO:0003677">
    <property type="term" value="F:DNA binding"/>
    <property type="evidence" value="ECO:0007669"/>
    <property type="project" value="InterPro"/>
</dbReference>
<dbReference type="AlphaFoldDB" id="W1MXH4"/>
<dbReference type="InterPro" id="IPR002514">
    <property type="entry name" value="Transposase_8"/>
</dbReference>
<organism evidence="2 3">
    <name type="scientific">Scardovia inopinata F0304</name>
    <dbReference type="NCBI Taxonomy" id="641146"/>
    <lineage>
        <taxon>Bacteria</taxon>
        <taxon>Bacillati</taxon>
        <taxon>Actinomycetota</taxon>
        <taxon>Actinomycetes</taxon>
        <taxon>Bifidobacteriales</taxon>
        <taxon>Bifidobacteriaceae</taxon>
        <taxon>Scardovia</taxon>
    </lineage>
</organism>
<keyword evidence="3" id="KW-1185">Reference proteome</keyword>
<dbReference type="HOGENOM" id="CLU_027402_33_6_11"/>
<dbReference type="GO" id="GO:0006313">
    <property type="term" value="P:DNA transposition"/>
    <property type="evidence" value="ECO:0007669"/>
    <property type="project" value="InterPro"/>
</dbReference>
<dbReference type="Proteomes" id="UP000005777">
    <property type="component" value="Unassembled WGS sequence"/>
</dbReference>
<proteinExistence type="predicted"/>
<dbReference type="RefSeq" id="WP_081442852.1">
    <property type="nucleotide sequence ID" value="NZ_GG770226.1"/>
</dbReference>
<evidence type="ECO:0000256" key="1">
    <source>
        <dbReference type="SAM" id="MobiDB-lite"/>
    </source>
</evidence>
<comment type="caution">
    <text evidence="2">The sequence shown here is derived from an EMBL/GenBank/DDBJ whole genome shotgun (WGS) entry which is preliminary data.</text>
</comment>
<protein>
    <recommendedName>
        <fullName evidence="4">Transposase</fullName>
    </recommendedName>
</protein>
<dbReference type="EMBL" id="ADCX01000013">
    <property type="protein sequence ID" value="EQW12969.1"/>
    <property type="molecule type" value="Genomic_DNA"/>
</dbReference>
<feature type="region of interest" description="Disordered" evidence="1">
    <location>
        <begin position="86"/>
        <end position="106"/>
    </location>
</feature>
<dbReference type="InterPro" id="IPR009057">
    <property type="entry name" value="Homeodomain-like_sf"/>
</dbReference>
<dbReference type="InterPro" id="IPR036388">
    <property type="entry name" value="WH-like_DNA-bd_sf"/>
</dbReference>
<evidence type="ECO:0000313" key="2">
    <source>
        <dbReference type="EMBL" id="EQW12969.1"/>
    </source>
</evidence>
<evidence type="ECO:0008006" key="4">
    <source>
        <dbReference type="Google" id="ProtNLM"/>
    </source>
</evidence>